<dbReference type="HAMAP" id="MF_01966">
    <property type="entry name" value="NADHX_epimerase"/>
    <property type="match status" value="1"/>
</dbReference>
<keyword evidence="4 10" id="KW-0479">Metal-binding</keyword>
<comment type="catalytic activity">
    <reaction evidence="1 10">
        <text>(6R)-NADHX = (6S)-NADHX</text>
        <dbReference type="Rhea" id="RHEA:32215"/>
        <dbReference type="ChEBI" id="CHEBI:64074"/>
        <dbReference type="ChEBI" id="CHEBI:64075"/>
        <dbReference type="EC" id="5.1.99.6"/>
    </reaction>
</comment>
<dbReference type="EMBL" id="CP036275">
    <property type="protein sequence ID" value="QDU40564.1"/>
    <property type="molecule type" value="Genomic_DNA"/>
</dbReference>
<dbReference type="OrthoDB" id="9806925at2"/>
<dbReference type="AlphaFoldDB" id="A0A517ZDK9"/>
<gene>
    <name evidence="12" type="primary">nnr_2</name>
    <name evidence="10" type="synonym">nnrE</name>
    <name evidence="12" type="ORF">Mal4_49220</name>
</gene>
<evidence type="ECO:0000256" key="2">
    <source>
        <dbReference type="ARBA" id="ARBA00000909"/>
    </source>
</evidence>
<evidence type="ECO:0000256" key="6">
    <source>
        <dbReference type="ARBA" id="ARBA00022857"/>
    </source>
</evidence>
<sequence length="226" mass="24098">MSEPDTSLTRDDVRDVDRRAIEELGMPGVVLMENAGRETARVFRKGGLDGEVVICCGKGNNGGDGYVIARHLEIEGVAVRTLVFAEPDDITGDAEVNLRVLQQSGANVEFLPEPDSDDLEQRLADADWIVDALLGTGVRGELREPLPAVIASINAAPGQVGAVDLPSGMDCDTGERLGECVRAERTATFVARKRGFDAPGTAEWTGDVHVVSIGVPRSLLTSYGLR</sequence>
<dbReference type="GO" id="GO:0046872">
    <property type="term" value="F:metal ion binding"/>
    <property type="evidence" value="ECO:0007669"/>
    <property type="project" value="UniProtKB-KW"/>
</dbReference>
<dbReference type="InterPro" id="IPR004443">
    <property type="entry name" value="YjeF_N_dom"/>
</dbReference>
<proteinExistence type="inferred from homology"/>
<evidence type="ECO:0000313" key="13">
    <source>
        <dbReference type="Proteomes" id="UP000320496"/>
    </source>
</evidence>
<dbReference type="PANTHER" id="PTHR13232:SF10">
    <property type="entry name" value="NAD(P)H-HYDRATE EPIMERASE"/>
    <property type="match status" value="1"/>
</dbReference>
<dbReference type="KEGG" id="mri:Mal4_49220"/>
<comment type="cofactor">
    <cofactor evidence="10">
        <name>K(+)</name>
        <dbReference type="ChEBI" id="CHEBI:29103"/>
    </cofactor>
    <text evidence="10">Binds 1 potassium ion per subunit.</text>
</comment>
<evidence type="ECO:0000259" key="11">
    <source>
        <dbReference type="PROSITE" id="PS51385"/>
    </source>
</evidence>
<dbReference type="InterPro" id="IPR032976">
    <property type="entry name" value="YJEFN_prot_NAXE-like"/>
</dbReference>
<evidence type="ECO:0000256" key="5">
    <source>
        <dbReference type="ARBA" id="ARBA00022741"/>
    </source>
</evidence>
<comment type="caution">
    <text evidence="10">Lacks conserved residue(s) required for the propagation of feature annotation.</text>
</comment>
<evidence type="ECO:0000256" key="4">
    <source>
        <dbReference type="ARBA" id="ARBA00022723"/>
    </source>
</evidence>
<comment type="similarity">
    <text evidence="10">Belongs to the NnrE/AIBP family.</text>
</comment>
<dbReference type="GO" id="GO:0052856">
    <property type="term" value="F:NAD(P)HX epimerase activity"/>
    <property type="evidence" value="ECO:0007669"/>
    <property type="project" value="UniProtKB-UniRule"/>
</dbReference>
<evidence type="ECO:0000256" key="10">
    <source>
        <dbReference type="HAMAP-Rule" id="MF_01966"/>
    </source>
</evidence>
<reference evidence="12 13" key="1">
    <citation type="submission" date="2019-02" db="EMBL/GenBank/DDBJ databases">
        <title>Deep-cultivation of Planctomycetes and their phenomic and genomic characterization uncovers novel biology.</title>
        <authorList>
            <person name="Wiegand S."/>
            <person name="Jogler M."/>
            <person name="Boedeker C."/>
            <person name="Pinto D."/>
            <person name="Vollmers J."/>
            <person name="Rivas-Marin E."/>
            <person name="Kohn T."/>
            <person name="Peeters S.H."/>
            <person name="Heuer A."/>
            <person name="Rast P."/>
            <person name="Oberbeckmann S."/>
            <person name="Bunk B."/>
            <person name="Jeske O."/>
            <person name="Meyerdierks A."/>
            <person name="Storesund J.E."/>
            <person name="Kallscheuer N."/>
            <person name="Luecker S."/>
            <person name="Lage O.M."/>
            <person name="Pohl T."/>
            <person name="Merkel B.J."/>
            <person name="Hornburger P."/>
            <person name="Mueller R.-W."/>
            <person name="Bruemmer F."/>
            <person name="Labrenz M."/>
            <person name="Spormann A.M."/>
            <person name="Op den Camp H."/>
            <person name="Overmann J."/>
            <person name="Amann R."/>
            <person name="Jetten M.S.M."/>
            <person name="Mascher T."/>
            <person name="Medema M.H."/>
            <person name="Devos D.P."/>
            <person name="Kaster A.-K."/>
            <person name="Ovreas L."/>
            <person name="Rohde M."/>
            <person name="Galperin M.Y."/>
            <person name="Jogler C."/>
        </authorList>
    </citation>
    <scope>NUCLEOTIDE SEQUENCE [LARGE SCALE GENOMIC DNA]</scope>
    <source>
        <strain evidence="12 13">Mal4</strain>
    </source>
</reference>
<feature type="binding site" evidence="10">
    <location>
        <position position="131"/>
    </location>
    <ligand>
        <name>K(+)</name>
        <dbReference type="ChEBI" id="CHEBI:29103"/>
    </ligand>
</feature>
<feature type="binding site" evidence="10">
    <location>
        <position position="61"/>
    </location>
    <ligand>
        <name>K(+)</name>
        <dbReference type="ChEBI" id="CHEBI:29103"/>
    </ligand>
</feature>
<feature type="binding site" evidence="10">
    <location>
        <position position="167"/>
    </location>
    <ligand>
        <name>K(+)</name>
        <dbReference type="ChEBI" id="CHEBI:29103"/>
    </ligand>
</feature>
<feature type="binding site" evidence="10">
    <location>
        <begin position="60"/>
        <end position="64"/>
    </location>
    <ligand>
        <name>(6S)-NADPHX</name>
        <dbReference type="ChEBI" id="CHEBI:64076"/>
    </ligand>
</feature>
<organism evidence="12 13">
    <name type="scientific">Maioricimonas rarisocia</name>
    <dbReference type="NCBI Taxonomy" id="2528026"/>
    <lineage>
        <taxon>Bacteria</taxon>
        <taxon>Pseudomonadati</taxon>
        <taxon>Planctomycetota</taxon>
        <taxon>Planctomycetia</taxon>
        <taxon>Planctomycetales</taxon>
        <taxon>Planctomycetaceae</taxon>
        <taxon>Maioricimonas</taxon>
    </lineage>
</organism>
<evidence type="ECO:0000256" key="1">
    <source>
        <dbReference type="ARBA" id="ARBA00000013"/>
    </source>
</evidence>
<keyword evidence="9 10" id="KW-0413">Isomerase</keyword>
<dbReference type="SUPFAM" id="SSF64153">
    <property type="entry name" value="YjeF N-terminal domain-like"/>
    <property type="match status" value="1"/>
</dbReference>
<dbReference type="GO" id="GO:0000166">
    <property type="term" value="F:nucleotide binding"/>
    <property type="evidence" value="ECO:0007669"/>
    <property type="project" value="UniProtKB-KW"/>
</dbReference>
<dbReference type="Gene3D" id="3.40.50.10260">
    <property type="entry name" value="YjeF N-terminal domain"/>
    <property type="match status" value="1"/>
</dbReference>
<keyword evidence="7 10" id="KW-0630">Potassium</keyword>
<evidence type="ECO:0000256" key="3">
    <source>
        <dbReference type="ARBA" id="ARBA00012228"/>
    </source>
</evidence>
<evidence type="ECO:0000313" key="12">
    <source>
        <dbReference type="EMBL" id="QDU40564.1"/>
    </source>
</evidence>
<keyword evidence="13" id="KW-1185">Reference proteome</keyword>
<dbReference type="InterPro" id="IPR036652">
    <property type="entry name" value="YjeF_N_dom_sf"/>
</dbReference>
<keyword evidence="8 10" id="KW-0520">NAD</keyword>
<evidence type="ECO:0000256" key="8">
    <source>
        <dbReference type="ARBA" id="ARBA00023027"/>
    </source>
</evidence>
<dbReference type="EC" id="5.1.99.6" evidence="3 10"/>
<comment type="function">
    <text evidence="10">Catalyzes the epimerization of the S- and R-forms of NAD(P)HX, a damaged form of NAD(P)H that is a result of enzymatic or heat-dependent hydration. This is a prerequisite for the S-specific NAD(P)H-hydrate dehydratase to allow the repair of both epimers of NAD(P)HX.</text>
</comment>
<keyword evidence="6 10" id="KW-0521">NADP</keyword>
<accession>A0A517ZDK9</accession>
<dbReference type="NCBIfam" id="TIGR00197">
    <property type="entry name" value="yjeF_nterm"/>
    <property type="match status" value="1"/>
</dbReference>
<evidence type="ECO:0000256" key="9">
    <source>
        <dbReference type="ARBA" id="ARBA00023235"/>
    </source>
</evidence>
<dbReference type="Proteomes" id="UP000320496">
    <property type="component" value="Chromosome"/>
</dbReference>
<name>A0A517ZDK9_9PLAN</name>
<dbReference type="RefSeq" id="WP_145371844.1">
    <property type="nucleotide sequence ID" value="NZ_CP036275.1"/>
</dbReference>
<comment type="catalytic activity">
    <reaction evidence="2 10">
        <text>(6R)-NADPHX = (6S)-NADPHX</text>
        <dbReference type="Rhea" id="RHEA:32227"/>
        <dbReference type="ChEBI" id="CHEBI:64076"/>
        <dbReference type="ChEBI" id="CHEBI:64077"/>
        <dbReference type="EC" id="5.1.99.6"/>
    </reaction>
</comment>
<dbReference type="PANTHER" id="PTHR13232">
    <property type="entry name" value="NAD(P)H-HYDRATE EPIMERASE"/>
    <property type="match status" value="1"/>
</dbReference>
<feature type="binding site" evidence="10">
    <location>
        <position position="164"/>
    </location>
    <ligand>
        <name>(6S)-NADPHX</name>
        <dbReference type="ChEBI" id="CHEBI:64076"/>
    </ligand>
</feature>
<keyword evidence="5 10" id="KW-0547">Nucleotide-binding</keyword>
<dbReference type="Pfam" id="PF03853">
    <property type="entry name" value="YjeF_N"/>
    <property type="match status" value="1"/>
</dbReference>
<feature type="domain" description="YjeF N-terminal" evidence="11">
    <location>
        <begin position="13"/>
        <end position="221"/>
    </location>
</feature>
<feature type="binding site" evidence="10">
    <location>
        <begin position="135"/>
        <end position="141"/>
    </location>
    <ligand>
        <name>(6S)-NADPHX</name>
        <dbReference type="ChEBI" id="CHEBI:64076"/>
    </ligand>
</feature>
<protein>
    <recommendedName>
        <fullName evidence="3 10">NAD(P)H-hydrate epimerase</fullName>
        <ecNumber evidence="3 10">5.1.99.6</ecNumber>
    </recommendedName>
    <alternativeName>
        <fullName evidence="10">NAD(P)HX epimerase</fullName>
    </alternativeName>
</protein>
<dbReference type="PROSITE" id="PS51385">
    <property type="entry name" value="YJEF_N"/>
    <property type="match status" value="1"/>
</dbReference>
<evidence type="ECO:0000256" key="7">
    <source>
        <dbReference type="ARBA" id="ARBA00022958"/>
    </source>
</evidence>